<evidence type="ECO:0000256" key="13">
    <source>
        <dbReference type="ARBA" id="ARBA00023136"/>
    </source>
</evidence>
<dbReference type="SUPFAM" id="SSF47384">
    <property type="entry name" value="Homodimeric domain of signal transducing histidine kinase"/>
    <property type="match status" value="1"/>
</dbReference>
<dbReference type="SMART" id="SM00304">
    <property type="entry name" value="HAMP"/>
    <property type="match status" value="1"/>
</dbReference>
<feature type="region of interest" description="Disordered" evidence="17">
    <location>
        <begin position="1"/>
        <end position="104"/>
    </location>
</feature>
<keyword evidence="5 16" id="KW-0597">Phosphoprotein</keyword>
<evidence type="ECO:0000256" key="9">
    <source>
        <dbReference type="ARBA" id="ARBA00022777"/>
    </source>
</evidence>
<dbReference type="GO" id="GO:0005886">
    <property type="term" value="C:plasma membrane"/>
    <property type="evidence" value="ECO:0007669"/>
    <property type="project" value="UniProtKB-SubCell"/>
</dbReference>
<dbReference type="Gene3D" id="3.40.50.2300">
    <property type="match status" value="1"/>
</dbReference>
<dbReference type="Gene3D" id="1.20.120.160">
    <property type="entry name" value="HPT domain"/>
    <property type="match status" value="1"/>
</dbReference>
<evidence type="ECO:0000256" key="3">
    <source>
        <dbReference type="ARBA" id="ARBA00012438"/>
    </source>
</evidence>
<dbReference type="Gene3D" id="6.10.340.10">
    <property type="match status" value="1"/>
</dbReference>
<evidence type="ECO:0000259" key="21">
    <source>
        <dbReference type="PROSITE" id="PS50885"/>
    </source>
</evidence>
<feature type="modified residue" description="4-aspartylphosphate" evidence="16">
    <location>
        <position position="784"/>
    </location>
</feature>
<dbReference type="SMART" id="SM00388">
    <property type="entry name" value="HisKA"/>
    <property type="match status" value="1"/>
</dbReference>
<dbReference type="Pfam" id="PF00072">
    <property type="entry name" value="Response_reg"/>
    <property type="match status" value="1"/>
</dbReference>
<dbReference type="PANTHER" id="PTHR45339">
    <property type="entry name" value="HYBRID SIGNAL TRANSDUCTION HISTIDINE KINASE J"/>
    <property type="match status" value="1"/>
</dbReference>
<name>A0AA37HFA2_9HYPH</name>
<evidence type="ECO:0000256" key="8">
    <source>
        <dbReference type="ARBA" id="ARBA00022741"/>
    </source>
</evidence>
<dbReference type="SMART" id="SM00387">
    <property type="entry name" value="HATPase_c"/>
    <property type="match status" value="1"/>
</dbReference>
<keyword evidence="12" id="KW-0902">Two-component regulatory system</keyword>
<dbReference type="CDD" id="cd16922">
    <property type="entry name" value="HATPase_EvgS-ArcB-TorS-like"/>
    <property type="match status" value="1"/>
</dbReference>
<dbReference type="SMART" id="SM00448">
    <property type="entry name" value="REC"/>
    <property type="match status" value="1"/>
</dbReference>
<dbReference type="SUPFAM" id="SSF47226">
    <property type="entry name" value="Histidine-containing phosphotransfer domain, HPT domain"/>
    <property type="match status" value="1"/>
</dbReference>
<dbReference type="InterPro" id="IPR003594">
    <property type="entry name" value="HATPase_dom"/>
</dbReference>
<dbReference type="AlphaFoldDB" id="A0AA37HFA2"/>
<dbReference type="PRINTS" id="PR00344">
    <property type="entry name" value="BCTRLSENSOR"/>
</dbReference>
<comment type="subunit">
    <text evidence="14">At low DSF concentrations, interacts with RpfF.</text>
</comment>
<dbReference type="InterPro" id="IPR004358">
    <property type="entry name" value="Sig_transdc_His_kin-like_C"/>
</dbReference>
<dbReference type="FunFam" id="1.10.287.130:FF:000002">
    <property type="entry name" value="Two-component osmosensing histidine kinase"/>
    <property type="match status" value="1"/>
</dbReference>
<dbReference type="EMBL" id="BPQJ01000030">
    <property type="protein sequence ID" value="GJD64820.1"/>
    <property type="molecule type" value="Genomic_DNA"/>
</dbReference>
<keyword evidence="6" id="KW-0808">Transferase</keyword>
<keyword evidence="4" id="KW-1003">Cell membrane</keyword>
<keyword evidence="8" id="KW-0547">Nucleotide-binding</keyword>
<keyword evidence="23" id="KW-1185">Reference proteome</keyword>
<evidence type="ECO:0000256" key="14">
    <source>
        <dbReference type="ARBA" id="ARBA00064003"/>
    </source>
</evidence>
<dbReference type="InterPro" id="IPR036641">
    <property type="entry name" value="HPT_dom_sf"/>
</dbReference>
<dbReference type="SUPFAM" id="SSF55874">
    <property type="entry name" value="ATPase domain of HSP90 chaperone/DNA topoisomerase II/histidine kinase"/>
    <property type="match status" value="1"/>
</dbReference>
<evidence type="ECO:0000256" key="5">
    <source>
        <dbReference type="ARBA" id="ARBA00022553"/>
    </source>
</evidence>
<organism evidence="22 23">
    <name type="scientific">Methylobacterium frigidaeris</name>
    <dbReference type="NCBI Taxonomy" id="2038277"/>
    <lineage>
        <taxon>Bacteria</taxon>
        <taxon>Pseudomonadati</taxon>
        <taxon>Pseudomonadota</taxon>
        <taxon>Alphaproteobacteria</taxon>
        <taxon>Hyphomicrobiales</taxon>
        <taxon>Methylobacteriaceae</taxon>
        <taxon>Methylobacterium</taxon>
    </lineage>
</organism>
<dbReference type="PROSITE" id="PS50109">
    <property type="entry name" value="HIS_KIN"/>
    <property type="match status" value="1"/>
</dbReference>
<feature type="domain" description="Histidine kinase" evidence="19">
    <location>
        <begin position="380"/>
        <end position="598"/>
    </location>
</feature>
<dbReference type="InterPro" id="IPR003661">
    <property type="entry name" value="HisK_dim/P_dom"/>
</dbReference>
<comment type="caution">
    <text evidence="22">The sequence shown here is derived from an EMBL/GenBank/DDBJ whole genome shotgun (WGS) entry which is preliminary data.</text>
</comment>
<evidence type="ECO:0000256" key="18">
    <source>
        <dbReference type="SAM" id="Phobius"/>
    </source>
</evidence>
<dbReference type="Pfam" id="PF01627">
    <property type="entry name" value="Hpt"/>
    <property type="match status" value="1"/>
</dbReference>
<reference evidence="22" key="2">
    <citation type="submission" date="2021-08" db="EMBL/GenBank/DDBJ databases">
        <authorList>
            <person name="Tani A."/>
            <person name="Ola A."/>
            <person name="Ogura Y."/>
            <person name="Katsura K."/>
            <person name="Hayashi T."/>
        </authorList>
    </citation>
    <scope>NUCLEOTIDE SEQUENCE</scope>
    <source>
        <strain evidence="22">JCM 32048</strain>
    </source>
</reference>
<dbReference type="Proteomes" id="UP001055286">
    <property type="component" value="Unassembled WGS sequence"/>
</dbReference>
<evidence type="ECO:0000256" key="12">
    <source>
        <dbReference type="ARBA" id="ARBA00023012"/>
    </source>
</evidence>
<feature type="compositionally biased region" description="Low complexity" evidence="17">
    <location>
        <begin position="46"/>
        <end position="56"/>
    </location>
</feature>
<evidence type="ECO:0000256" key="15">
    <source>
        <dbReference type="ARBA" id="ARBA00068150"/>
    </source>
</evidence>
<dbReference type="InterPro" id="IPR008207">
    <property type="entry name" value="Sig_transdc_His_kin_Hpt_dom"/>
</dbReference>
<dbReference type="InterPro" id="IPR003660">
    <property type="entry name" value="HAMP_dom"/>
</dbReference>
<evidence type="ECO:0000259" key="20">
    <source>
        <dbReference type="PROSITE" id="PS50110"/>
    </source>
</evidence>
<evidence type="ECO:0000256" key="1">
    <source>
        <dbReference type="ARBA" id="ARBA00000085"/>
    </source>
</evidence>
<dbReference type="CDD" id="cd00082">
    <property type="entry name" value="HisKA"/>
    <property type="match status" value="1"/>
</dbReference>
<dbReference type="InterPro" id="IPR001789">
    <property type="entry name" value="Sig_transdc_resp-reg_receiver"/>
</dbReference>
<gene>
    <name evidence="22" type="primary">rcsC_32</name>
    <name evidence="22" type="ORF">MPEAHAMD_5005</name>
</gene>
<accession>A0AA37HFA2</accession>
<feature type="domain" description="Response regulatory" evidence="20">
    <location>
        <begin position="734"/>
        <end position="854"/>
    </location>
</feature>
<dbReference type="PROSITE" id="PS50110">
    <property type="entry name" value="RESPONSE_REGULATORY"/>
    <property type="match status" value="1"/>
</dbReference>
<dbReference type="CDD" id="cd06225">
    <property type="entry name" value="HAMP"/>
    <property type="match status" value="1"/>
</dbReference>
<dbReference type="Gene3D" id="3.30.565.10">
    <property type="entry name" value="Histidine kinase-like ATPase, C-terminal domain"/>
    <property type="match status" value="1"/>
</dbReference>
<keyword evidence="9 22" id="KW-0418">Kinase</keyword>
<dbReference type="Gene3D" id="1.10.287.130">
    <property type="match status" value="1"/>
</dbReference>
<evidence type="ECO:0000256" key="2">
    <source>
        <dbReference type="ARBA" id="ARBA00004651"/>
    </source>
</evidence>
<feature type="transmembrane region" description="Helical" evidence="18">
    <location>
        <begin position="263"/>
        <end position="282"/>
    </location>
</feature>
<evidence type="ECO:0000256" key="11">
    <source>
        <dbReference type="ARBA" id="ARBA00022989"/>
    </source>
</evidence>
<keyword evidence="13 18" id="KW-0472">Membrane</keyword>
<dbReference type="Pfam" id="PF02518">
    <property type="entry name" value="HATPase_c"/>
    <property type="match status" value="1"/>
</dbReference>
<dbReference type="InterPro" id="IPR005467">
    <property type="entry name" value="His_kinase_dom"/>
</dbReference>
<feature type="domain" description="HAMP" evidence="21">
    <location>
        <begin position="283"/>
        <end position="340"/>
    </location>
</feature>
<dbReference type="InterPro" id="IPR036890">
    <property type="entry name" value="HATPase_C_sf"/>
</dbReference>
<feature type="transmembrane region" description="Helical" evidence="18">
    <location>
        <begin position="112"/>
        <end position="134"/>
    </location>
</feature>
<protein>
    <recommendedName>
        <fullName evidence="15">Sensory/regulatory protein RpfC</fullName>
        <ecNumber evidence="3">2.7.13.3</ecNumber>
    </recommendedName>
</protein>
<dbReference type="GO" id="GO:0000155">
    <property type="term" value="F:phosphorelay sensor kinase activity"/>
    <property type="evidence" value="ECO:0007669"/>
    <property type="project" value="InterPro"/>
</dbReference>
<dbReference type="PROSITE" id="PS50885">
    <property type="entry name" value="HAMP"/>
    <property type="match status" value="1"/>
</dbReference>
<evidence type="ECO:0000256" key="6">
    <source>
        <dbReference type="ARBA" id="ARBA00022679"/>
    </source>
</evidence>
<keyword evidence="10" id="KW-0067">ATP-binding</keyword>
<comment type="catalytic activity">
    <reaction evidence="1">
        <text>ATP + protein L-histidine = ADP + protein N-phospho-L-histidine.</text>
        <dbReference type="EC" id="2.7.13.3"/>
    </reaction>
</comment>
<reference evidence="22" key="1">
    <citation type="journal article" date="2016" name="Front. Microbiol.">
        <title>Genome Sequence of the Piezophilic, Mesophilic Sulfate-Reducing Bacterium Desulfovibrio indicus J2T.</title>
        <authorList>
            <person name="Cao J."/>
            <person name="Maignien L."/>
            <person name="Shao Z."/>
            <person name="Alain K."/>
            <person name="Jebbar M."/>
        </authorList>
    </citation>
    <scope>NUCLEOTIDE SEQUENCE</scope>
    <source>
        <strain evidence="22">JCM 32048</strain>
    </source>
</reference>
<keyword evidence="7 18" id="KW-0812">Transmembrane</keyword>
<dbReference type="GO" id="GO:0005524">
    <property type="term" value="F:ATP binding"/>
    <property type="evidence" value="ECO:0007669"/>
    <property type="project" value="UniProtKB-KW"/>
</dbReference>
<evidence type="ECO:0000256" key="7">
    <source>
        <dbReference type="ARBA" id="ARBA00022692"/>
    </source>
</evidence>
<keyword evidence="11 18" id="KW-1133">Transmembrane helix</keyword>
<dbReference type="FunFam" id="3.30.565.10:FF:000010">
    <property type="entry name" value="Sensor histidine kinase RcsC"/>
    <property type="match status" value="1"/>
</dbReference>
<evidence type="ECO:0000256" key="4">
    <source>
        <dbReference type="ARBA" id="ARBA00022475"/>
    </source>
</evidence>
<evidence type="ECO:0000256" key="10">
    <source>
        <dbReference type="ARBA" id="ARBA00022840"/>
    </source>
</evidence>
<sequence>MTTGMTDAPEEPTASVAPGQNRRLRARVIRVAEDPLPAPHPRPGRPSRAGGDPGSRTAGPSLGDRWRRSLQRGERRPKPAGSPSAEPVPGGIAPAARPPAPSRPARSLAARLGRAVLGAVIVALAAAAALGAWSEVGRYAADTRRALTGLASVFAAAAAGAAAADDAAGAHAALRAIARQDGIVYAGLTRPDGTALAEQGTGLRLADDLDLDEEGLTPLALVLARTVKVSVPVVENARVVGRVTLIADTADLVGRLVDVVRNALMAAGLAMAVGFAVAWRLGRALTRPLTALARTMDAVRENHDYARRAVLPPGAESGDEVGRLATSFNGLIDAVRERDHRLVEHQARLEQEVSDRTHDLSEAKEAAEAANSAKSSFLATMSHEIRTPMNGMLVMAELLAAAELPARQRRYAEVIARSGQSLLAIINDILDFAKVEAGKLTLERIALDPSEVADTVVTLFGERARAKGLDLAAVVGPDVPRAVHGDPVRLGQVLGNFVNNALKFTESGHVLVRLDTRDRGETLRLSVSDTGIGIPAETLPTIFSAFSQADGSTTRRFGGTGLGLSIAERLVAAMGGRIGVESEVGRGSTFWAEIPLDVLAAAEPVLRQGGIVPAVAVAISGSATRLALTEGLLAAGFAPGETGQGAHHFVEAFDLARIGRRPAGAGRVVAIAPMGEPSGAAVLSSGLADALLRWPLAQGEWRPALAALATGKTFAGIGAEAGPVVALPRFPAARVLVADDNPVNREVAVEALGRLGVTRVVTVEDGFRALDVAREGGFDLILMDGSMPGLDGFDAARAIRQWEAAQGAARIPIVASTAHVVGTAAEAWREAGMDGVLAKPFTLADLARTLAAALGTGGEAGTIGGIEGARGTDAPMPAALLEPDTLAGLAEMAEGSGSAFVGRVLGLFAAHGPDGLATLRAAADAEAAGRAAHGLKSMSLNVGAAALAGHLREIEHAARVEGRVPDEATLAPLDGLLTASIAALYGHFGMDTPAPALRDAA</sequence>
<dbReference type="EC" id="2.7.13.3" evidence="3"/>
<evidence type="ECO:0000256" key="17">
    <source>
        <dbReference type="SAM" id="MobiDB-lite"/>
    </source>
</evidence>
<evidence type="ECO:0000313" key="22">
    <source>
        <dbReference type="EMBL" id="GJD64820.1"/>
    </source>
</evidence>
<evidence type="ECO:0000259" key="19">
    <source>
        <dbReference type="PROSITE" id="PS50109"/>
    </source>
</evidence>
<comment type="subcellular location">
    <subcellularLocation>
        <location evidence="2">Cell membrane</location>
        <topology evidence="2">Multi-pass membrane protein</topology>
    </subcellularLocation>
</comment>
<evidence type="ECO:0000256" key="16">
    <source>
        <dbReference type="PROSITE-ProRule" id="PRU00169"/>
    </source>
</evidence>
<proteinExistence type="predicted"/>
<dbReference type="PANTHER" id="PTHR45339:SF1">
    <property type="entry name" value="HYBRID SIGNAL TRANSDUCTION HISTIDINE KINASE J"/>
    <property type="match status" value="1"/>
</dbReference>
<dbReference type="InterPro" id="IPR011006">
    <property type="entry name" value="CheY-like_superfamily"/>
</dbReference>
<evidence type="ECO:0000313" key="23">
    <source>
        <dbReference type="Proteomes" id="UP001055286"/>
    </source>
</evidence>
<dbReference type="InterPro" id="IPR036097">
    <property type="entry name" value="HisK_dim/P_sf"/>
</dbReference>
<feature type="compositionally biased region" description="Basic and acidic residues" evidence="17">
    <location>
        <begin position="64"/>
        <end position="77"/>
    </location>
</feature>
<dbReference type="CDD" id="cd17546">
    <property type="entry name" value="REC_hyHK_CKI1_RcsC-like"/>
    <property type="match status" value="1"/>
</dbReference>
<dbReference type="Pfam" id="PF00672">
    <property type="entry name" value="HAMP"/>
    <property type="match status" value="1"/>
</dbReference>
<dbReference type="Pfam" id="PF00512">
    <property type="entry name" value="HisKA"/>
    <property type="match status" value="1"/>
</dbReference>
<dbReference type="SUPFAM" id="SSF52172">
    <property type="entry name" value="CheY-like"/>
    <property type="match status" value="1"/>
</dbReference>